<dbReference type="AlphaFoldDB" id="A0A5A7P7Y4"/>
<comment type="caution">
    <text evidence="1">The sequence shown here is derived from an EMBL/GenBank/DDBJ whole genome shotgun (WGS) entry which is preliminary data.</text>
</comment>
<dbReference type="EMBL" id="BKCP01003002">
    <property type="protein sequence ID" value="GER28767.1"/>
    <property type="molecule type" value="Genomic_DNA"/>
</dbReference>
<dbReference type="Proteomes" id="UP000325081">
    <property type="component" value="Unassembled WGS sequence"/>
</dbReference>
<evidence type="ECO:0000313" key="2">
    <source>
        <dbReference type="Proteomes" id="UP000325081"/>
    </source>
</evidence>
<sequence length="113" mass="12356">MAKTRTKGNKKNGGIVKLKEKLQRSLISGLKLFTDNCDQEIRVPDDVKEGHFAVIAEDNHELKRFVGLVQVVSSLMSLKQGVRVLVNAENPCWETHPPLPGVRPGSTNGLVGA</sequence>
<proteinExistence type="predicted"/>
<accession>A0A5A7P7Y4</accession>
<protein>
    <submittedName>
        <fullName evidence="1">SAUR-like auxin-responsive protein family</fullName>
    </submittedName>
</protein>
<gene>
    <name evidence="1" type="ORF">STAS_04577</name>
</gene>
<dbReference type="OrthoDB" id="1930622at2759"/>
<evidence type="ECO:0000313" key="1">
    <source>
        <dbReference type="EMBL" id="GER28767.1"/>
    </source>
</evidence>
<organism evidence="1 2">
    <name type="scientific">Striga asiatica</name>
    <name type="common">Asiatic witchweed</name>
    <name type="synonym">Buchnera asiatica</name>
    <dbReference type="NCBI Taxonomy" id="4170"/>
    <lineage>
        <taxon>Eukaryota</taxon>
        <taxon>Viridiplantae</taxon>
        <taxon>Streptophyta</taxon>
        <taxon>Embryophyta</taxon>
        <taxon>Tracheophyta</taxon>
        <taxon>Spermatophyta</taxon>
        <taxon>Magnoliopsida</taxon>
        <taxon>eudicotyledons</taxon>
        <taxon>Gunneridae</taxon>
        <taxon>Pentapetalae</taxon>
        <taxon>asterids</taxon>
        <taxon>lamiids</taxon>
        <taxon>Lamiales</taxon>
        <taxon>Orobanchaceae</taxon>
        <taxon>Buchnereae</taxon>
        <taxon>Striga</taxon>
    </lineage>
</organism>
<keyword evidence="2" id="KW-1185">Reference proteome</keyword>
<reference evidence="2" key="1">
    <citation type="journal article" date="2019" name="Curr. Biol.">
        <title>Genome Sequence of Striga asiatica Provides Insight into the Evolution of Plant Parasitism.</title>
        <authorList>
            <person name="Yoshida S."/>
            <person name="Kim S."/>
            <person name="Wafula E.K."/>
            <person name="Tanskanen J."/>
            <person name="Kim Y.M."/>
            <person name="Honaas L."/>
            <person name="Yang Z."/>
            <person name="Spallek T."/>
            <person name="Conn C.E."/>
            <person name="Ichihashi Y."/>
            <person name="Cheong K."/>
            <person name="Cui S."/>
            <person name="Der J.P."/>
            <person name="Gundlach H."/>
            <person name="Jiao Y."/>
            <person name="Hori C."/>
            <person name="Ishida J.K."/>
            <person name="Kasahara H."/>
            <person name="Kiba T."/>
            <person name="Kim M.S."/>
            <person name="Koo N."/>
            <person name="Laohavisit A."/>
            <person name="Lee Y.H."/>
            <person name="Lumba S."/>
            <person name="McCourt P."/>
            <person name="Mortimer J.C."/>
            <person name="Mutuku J.M."/>
            <person name="Nomura T."/>
            <person name="Sasaki-Sekimoto Y."/>
            <person name="Seto Y."/>
            <person name="Wang Y."/>
            <person name="Wakatake T."/>
            <person name="Sakakibara H."/>
            <person name="Demura T."/>
            <person name="Yamaguchi S."/>
            <person name="Yoneyama K."/>
            <person name="Manabe R.I."/>
            <person name="Nelson D.C."/>
            <person name="Schulman A.H."/>
            <person name="Timko M.P."/>
            <person name="dePamphilis C.W."/>
            <person name="Choi D."/>
            <person name="Shirasu K."/>
        </authorList>
    </citation>
    <scope>NUCLEOTIDE SEQUENCE [LARGE SCALE GENOMIC DNA]</scope>
    <source>
        <strain evidence="2">cv. UVA1</strain>
    </source>
</reference>
<name>A0A5A7P7Y4_STRAF</name>